<evidence type="ECO:0000256" key="1">
    <source>
        <dbReference type="ARBA" id="ARBA00022505"/>
    </source>
</evidence>
<dbReference type="SMART" id="SM01008">
    <property type="entry name" value="Ald_Xan_dh_C"/>
    <property type="match status" value="1"/>
</dbReference>
<comment type="caution">
    <text evidence="4">The sequence shown here is derived from an EMBL/GenBank/DDBJ whole genome shotgun (WGS) entry which is preliminary data.</text>
</comment>
<dbReference type="SUPFAM" id="SSF54665">
    <property type="entry name" value="CO dehydrogenase molybdoprotein N-domain-like"/>
    <property type="match status" value="1"/>
</dbReference>
<dbReference type="Pfam" id="PF02738">
    <property type="entry name" value="MoCoBD_1"/>
    <property type="match status" value="1"/>
</dbReference>
<evidence type="ECO:0000259" key="3">
    <source>
        <dbReference type="SMART" id="SM01008"/>
    </source>
</evidence>
<organism evidence="4 5">
    <name type="scientific">Tardiphaga robiniae</name>
    <dbReference type="NCBI Taxonomy" id="943830"/>
    <lineage>
        <taxon>Bacteria</taxon>
        <taxon>Pseudomonadati</taxon>
        <taxon>Pseudomonadota</taxon>
        <taxon>Alphaproteobacteria</taxon>
        <taxon>Hyphomicrobiales</taxon>
        <taxon>Nitrobacteraceae</taxon>
        <taxon>Tardiphaga</taxon>
    </lineage>
</organism>
<dbReference type="InterPro" id="IPR046867">
    <property type="entry name" value="AldOxase/xan_DH_MoCoBD2"/>
</dbReference>
<dbReference type="RefSeq" id="WP_068730546.1">
    <property type="nucleotide sequence ID" value="NZ_LVYV01000002.1"/>
</dbReference>
<accession>A0A164AF68</accession>
<dbReference type="Pfam" id="PF20256">
    <property type="entry name" value="MoCoBD_2"/>
    <property type="match status" value="1"/>
</dbReference>
<dbReference type="InterPro" id="IPR016208">
    <property type="entry name" value="Ald_Oxase/xanthine_DH-like"/>
</dbReference>
<keyword evidence="5" id="KW-1185">Reference proteome</keyword>
<dbReference type="InterPro" id="IPR036856">
    <property type="entry name" value="Ald_Oxase/Xan_DH_a/b_sf"/>
</dbReference>
<reference evidence="4 5" key="1">
    <citation type="submission" date="2016-03" db="EMBL/GenBank/DDBJ databases">
        <title>Microsymbionts genomes from the relict species Vavilovia formosa (Stev.) Fed.</title>
        <authorList>
            <person name="Kopat V."/>
            <person name="Chirak E."/>
            <person name="Kimeklis A."/>
            <person name="Andronov E."/>
        </authorList>
    </citation>
    <scope>NUCLEOTIDE SEQUENCE [LARGE SCALE GENOMIC DNA]</scope>
    <source>
        <strain evidence="4 5">Vaf07</strain>
    </source>
</reference>
<evidence type="ECO:0000313" key="4">
    <source>
        <dbReference type="EMBL" id="KZD24715.1"/>
    </source>
</evidence>
<dbReference type="PANTHER" id="PTHR11908:SF132">
    <property type="entry name" value="ALDEHYDE OXIDASE 1-RELATED"/>
    <property type="match status" value="1"/>
</dbReference>
<dbReference type="Pfam" id="PF01315">
    <property type="entry name" value="Ald_Xan_dh_C"/>
    <property type="match status" value="1"/>
</dbReference>
<dbReference type="Gene3D" id="3.30.365.10">
    <property type="entry name" value="Aldehyde oxidase/xanthine dehydrogenase, molybdopterin binding domain"/>
    <property type="match status" value="4"/>
</dbReference>
<evidence type="ECO:0000256" key="2">
    <source>
        <dbReference type="ARBA" id="ARBA00023002"/>
    </source>
</evidence>
<dbReference type="STRING" id="943830.A4A58_20400"/>
<dbReference type="InterPro" id="IPR000674">
    <property type="entry name" value="Ald_Oxase/Xan_DH_a/b"/>
</dbReference>
<dbReference type="AlphaFoldDB" id="A0A164AF68"/>
<dbReference type="GO" id="GO:0005506">
    <property type="term" value="F:iron ion binding"/>
    <property type="evidence" value="ECO:0007669"/>
    <property type="project" value="InterPro"/>
</dbReference>
<evidence type="ECO:0000313" key="5">
    <source>
        <dbReference type="Proteomes" id="UP000076574"/>
    </source>
</evidence>
<dbReference type="InterPro" id="IPR008274">
    <property type="entry name" value="AldOxase/xan_DH_MoCoBD1"/>
</dbReference>
<proteinExistence type="predicted"/>
<keyword evidence="1" id="KW-0500">Molybdenum</keyword>
<name>A0A164AF68_9BRAD</name>
<keyword evidence="2" id="KW-0560">Oxidoreductase</keyword>
<dbReference type="Gene3D" id="3.90.1170.50">
    <property type="entry name" value="Aldehyde oxidase/xanthine dehydrogenase, a/b hammerhead"/>
    <property type="match status" value="1"/>
</dbReference>
<dbReference type="Proteomes" id="UP000076574">
    <property type="component" value="Unassembled WGS sequence"/>
</dbReference>
<gene>
    <name evidence="4" type="ORF">A4A58_20400</name>
</gene>
<dbReference type="InterPro" id="IPR037165">
    <property type="entry name" value="AldOxase/xan_DH_Mopterin-bd_sf"/>
</dbReference>
<protein>
    <submittedName>
        <fullName evidence="4">Xanthine dehydrogenase</fullName>
    </submittedName>
</protein>
<dbReference type="OrthoDB" id="9763985at2"/>
<feature type="domain" description="Aldehyde oxidase/xanthine dehydrogenase a/b hammerhead" evidence="3">
    <location>
        <begin position="24"/>
        <end position="138"/>
    </location>
</feature>
<dbReference type="SUPFAM" id="SSF56003">
    <property type="entry name" value="Molybdenum cofactor-binding domain"/>
    <property type="match status" value="1"/>
</dbReference>
<sequence>MSAAAKATLVGKSVLRKEDGPLLRGQGKFAADINFPNQLHMRVVRSTYAHGNIVSVDLAPALAIPGVVAAWSFADVAEIPPIDFRLTRLEQLAAYRQTILAKDKVRYVGDPVAVVFAEDPYLAEDAAEHVVVEIEELPVILHADGEIGEFRDGLPTETALIKKGYGDVDGAFATAHAVVNLSLSIGRHSGVPMETRGAIGHYIAETDMLEMYGAAKVPHWNRDQLAKMFGRTAANTNLFEGHVGGGFGIRGEMYPEDVLVCLAALRLGRPVKWIEDRREHLIAANHSRQQTHHIRAAIDRDGNILAIDNEFFHDQGGYMRTHAATVPDLAAAMLPGPYRIPAYRVLGHIRLTNKTPGGTYRAPGRYESTFVRERLLDAVAAKVGISGVEVRRRNLIATSEMPVTRALETLGTDIVLDSGDYPKLLDKALNGIGWDDLQTQITSRRKAGELVGSGVAMFVEKSGLGPFDDVRINVGTDGLVEVVTGAASVGQGVETVIAQICAEKLGASYANVSVIHGQTNRIARGLGAFASRVSVMTGEATRQAALKLRDKALAAAAELMQLTADQLDIVDGEIVRLDGSTGPSMTLAEIAKALEPGSNLVGDGEPGLFAEASFESKHMTYPYGVHVAVVSLARDTGGISVERYLVAYDIGKAINPMLVDGQIVGGVAQGIGGALYEEFTYDDRGEPLAVTFADYLMPTAREVPDVEVIISEDAPSPLNPMGLKGAGEGGTNAVGAAIAAAIDDALGQPGAITQLPVSPQRIKALVKRTNI</sequence>
<dbReference type="GO" id="GO:0016491">
    <property type="term" value="F:oxidoreductase activity"/>
    <property type="evidence" value="ECO:0007669"/>
    <property type="project" value="UniProtKB-KW"/>
</dbReference>
<dbReference type="PANTHER" id="PTHR11908">
    <property type="entry name" value="XANTHINE DEHYDROGENASE"/>
    <property type="match status" value="1"/>
</dbReference>
<dbReference type="EMBL" id="LVYV01000002">
    <property type="protein sequence ID" value="KZD24715.1"/>
    <property type="molecule type" value="Genomic_DNA"/>
</dbReference>